<evidence type="ECO:0000313" key="4">
    <source>
        <dbReference type="EMBL" id="RRJ87397.1"/>
    </source>
</evidence>
<feature type="domain" description="Secretion system C-terminal sorting" evidence="3">
    <location>
        <begin position="274"/>
        <end position="340"/>
    </location>
</feature>
<dbReference type="Proteomes" id="UP000275719">
    <property type="component" value="Unassembled WGS sequence"/>
</dbReference>
<accession>A0A3P3VYL1</accession>
<feature type="signal peptide" evidence="2">
    <location>
        <begin position="1"/>
        <end position="18"/>
    </location>
</feature>
<evidence type="ECO:0000256" key="2">
    <source>
        <dbReference type="SAM" id="SignalP"/>
    </source>
</evidence>
<reference evidence="4 5" key="1">
    <citation type="submission" date="2018-11" db="EMBL/GenBank/DDBJ databases">
        <title>Flavobacterium sp. nov., YIM 102701-2 draft genome.</title>
        <authorList>
            <person name="Li G."/>
            <person name="Jiang Y."/>
        </authorList>
    </citation>
    <scope>NUCLEOTIDE SEQUENCE [LARGE SCALE GENOMIC DNA]</scope>
    <source>
        <strain evidence="4 5">YIM 102701-2</strain>
    </source>
</reference>
<evidence type="ECO:0000259" key="3">
    <source>
        <dbReference type="Pfam" id="PF18962"/>
    </source>
</evidence>
<evidence type="ECO:0000256" key="1">
    <source>
        <dbReference type="ARBA" id="ARBA00022729"/>
    </source>
</evidence>
<sequence length="343" mass="38415">MKKIITLALVLFFNTISAQVNIDFNTQQLPSNWTTQGSFAMSNAAIHPICQQNSLIGSFFTPSSDFWLQTDTYTYNGNDVNINMTYGIKDLYHDLGVSSPFQKPELFLEYAEGNSNNWIEHEEISLANINQSQTCLTYNTIISTIDLQGYQTIKYRLVYKSPAQTGTLYLLYWSLDQLEIGEGCVSPQAPQGQAHQTLPQDSTLADVVVTGANLKWYADEDLTQPLNSNDALADIAYYWVTQTINGCESEALMVMVHLQALSVNDFDFANLKAYPNPVKDILNISSEQEISGIEIFNLLGQRIVDKKINTNTTSIDLSVFPQGNYILKIKSGNNQKTLKVVKQ</sequence>
<dbReference type="OrthoDB" id="1373043at2"/>
<keyword evidence="1 2" id="KW-0732">Signal</keyword>
<dbReference type="Pfam" id="PF18962">
    <property type="entry name" value="Por_Secre_tail"/>
    <property type="match status" value="1"/>
</dbReference>
<comment type="caution">
    <text evidence="4">The sequence shown here is derived from an EMBL/GenBank/DDBJ whole genome shotgun (WGS) entry which is preliminary data.</text>
</comment>
<dbReference type="RefSeq" id="WP_125020183.1">
    <property type="nucleotide sequence ID" value="NZ_RQVQ01000054.1"/>
</dbReference>
<dbReference type="InterPro" id="IPR026444">
    <property type="entry name" value="Secre_tail"/>
</dbReference>
<protein>
    <submittedName>
        <fullName evidence="4">T9SS C-terminal target domain-containing protein</fullName>
    </submittedName>
</protein>
<proteinExistence type="predicted"/>
<name>A0A3P3VYL1_9FLAO</name>
<dbReference type="NCBIfam" id="TIGR04183">
    <property type="entry name" value="Por_Secre_tail"/>
    <property type="match status" value="1"/>
</dbReference>
<keyword evidence="5" id="KW-1185">Reference proteome</keyword>
<feature type="chain" id="PRO_5018150882" evidence="2">
    <location>
        <begin position="19"/>
        <end position="343"/>
    </location>
</feature>
<dbReference type="AlphaFoldDB" id="A0A3P3VYL1"/>
<evidence type="ECO:0000313" key="5">
    <source>
        <dbReference type="Proteomes" id="UP000275719"/>
    </source>
</evidence>
<organism evidence="4 5">
    <name type="scientific">Paenimyroides tangerinum</name>
    <dbReference type="NCBI Taxonomy" id="2488728"/>
    <lineage>
        <taxon>Bacteria</taxon>
        <taxon>Pseudomonadati</taxon>
        <taxon>Bacteroidota</taxon>
        <taxon>Flavobacteriia</taxon>
        <taxon>Flavobacteriales</taxon>
        <taxon>Flavobacteriaceae</taxon>
        <taxon>Paenimyroides</taxon>
    </lineage>
</organism>
<gene>
    <name evidence="4" type="ORF">EG240_15075</name>
</gene>
<dbReference type="EMBL" id="RQVQ01000054">
    <property type="protein sequence ID" value="RRJ87397.1"/>
    <property type="molecule type" value="Genomic_DNA"/>
</dbReference>